<dbReference type="EMBL" id="JANJQO010000305">
    <property type="protein sequence ID" value="KAJ2979202.1"/>
    <property type="molecule type" value="Genomic_DNA"/>
</dbReference>
<evidence type="ECO:0000313" key="1">
    <source>
        <dbReference type="EMBL" id="KAJ2979202.1"/>
    </source>
</evidence>
<reference evidence="1" key="1">
    <citation type="submission" date="2022-08" db="EMBL/GenBank/DDBJ databases">
        <title>Genome Sequence of Lecanicillium fungicola.</title>
        <authorList>
            <person name="Buettner E."/>
        </authorList>
    </citation>
    <scope>NUCLEOTIDE SEQUENCE</scope>
    <source>
        <strain evidence="1">Babe33</strain>
    </source>
</reference>
<organism evidence="1 2">
    <name type="scientific">Zarea fungicola</name>
    <dbReference type="NCBI Taxonomy" id="93591"/>
    <lineage>
        <taxon>Eukaryota</taxon>
        <taxon>Fungi</taxon>
        <taxon>Dikarya</taxon>
        <taxon>Ascomycota</taxon>
        <taxon>Pezizomycotina</taxon>
        <taxon>Sordariomycetes</taxon>
        <taxon>Hypocreomycetidae</taxon>
        <taxon>Hypocreales</taxon>
        <taxon>Cordycipitaceae</taxon>
        <taxon>Zarea</taxon>
    </lineage>
</organism>
<gene>
    <name evidence="1" type="ORF">NQ176_g3396</name>
</gene>
<dbReference type="Proteomes" id="UP001143910">
    <property type="component" value="Unassembled WGS sequence"/>
</dbReference>
<name>A0ACC1NJW4_9HYPO</name>
<protein>
    <submittedName>
        <fullName evidence="1">Uncharacterized protein</fullName>
    </submittedName>
</protein>
<comment type="caution">
    <text evidence="1">The sequence shown here is derived from an EMBL/GenBank/DDBJ whole genome shotgun (WGS) entry which is preliminary data.</text>
</comment>
<accession>A0ACC1NJW4</accession>
<sequence>MDDELFTGPWAVFKTVYHNRFLFWSVVAGFVATFPVVYLPFVNTHVFKHESLTWEWGVVFGCVVVYIALIEGWKAIKRRFHLGVDLQPASHSPA</sequence>
<proteinExistence type="predicted"/>
<evidence type="ECO:0000313" key="2">
    <source>
        <dbReference type="Proteomes" id="UP001143910"/>
    </source>
</evidence>
<keyword evidence="2" id="KW-1185">Reference proteome</keyword>